<dbReference type="Proteomes" id="UP001530315">
    <property type="component" value="Unassembled WGS sequence"/>
</dbReference>
<organism evidence="1 2">
    <name type="scientific">Stephanodiscus triporus</name>
    <dbReference type="NCBI Taxonomy" id="2934178"/>
    <lineage>
        <taxon>Eukaryota</taxon>
        <taxon>Sar</taxon>
        <taxon>Stramenopiles</taxon>
        <taxon>Ochrophyta</taxon>
        <taxon>Bacillariophyta</taxon>
        <taxon>Coscinodiscophyceae</taxon>
        <taxon>Thalassiosirophycidae</taxon>
        <taxon>Stephanodiscales</taxon>
        <taxon>Stephanodiscaceae</taxon>
        <taxon>Stephanodiscus</taxon>
    </lineage>
</organism>
<name>A0ABD3PTD5_9STRA</name>
<dbReference type="AlphaFoldDB" id="A0ABD3PTD5"/>
<comment type="caution">
    <text evidence="1">The sequence shown here is derived from an EMBL/GenBank/DDBJ whole genome shotgun (WGS) entry which is preliminary data.</text>
</comment>
<reference evidence="1 2" key="1">
    <citation type="submission" date="2024-10" db="EMBL/GenBank/DDBJ databases">
        <title>Updated reference genomes for cyclostephanoid diatoms.</title>
        <authorList>
            <person name="Roberts W.R."/>
            <person name="Alverson A.J."/>
        </authorList>
    </citation>
    <scope>NUCLEOTIDE SEQUENCE [LARGE SCALE GENOMIC DNA]</scope>
    <source>
        <strain evidence="1 2">AJA276-08</strain>
    </source>
</reference>
<evidence type="ECO:0000313" key="2">
    <source>
        <dbReference type="Proteomes" id="UP001530315"/>
    </source>
</evidence>
<dbReference type="EMBL" id="JALLAZ020000611">
    <property type="protein sequence ID" value="KAL3790984.1"/>
    <property type="molecule type" value="Genomic_DNA"/>
</dbReference>
<keyword evidence="2" id="KW-1185">Reference proteome</keyword>
<accession>A0ABD3PTD5</accession>
<gene>
    <name evidence="1" type="ORF">ACHAW5_000390</name>
</gene>
<proteinExistence type="predicted"/>
<evidence type="ECO:0000313" key="1">
    <source>
        <dbReference type="EMBL" id="KAL3790984.1"/>
    </source>
</evidence>
<sequence length="761" mass="84935">MTHLADTACHARMAETIYAARTQEEALVQDLLEQWRKGGHGYVPDEKGDDIIQSGCENVNSLSLFHPTKSKQKKLLNLHNKYQTDGACILEHGINFHMAPDGTRPSDIFAAYRGTQVSAAHNVHERHSRYQQGGMLTAAFTHLAGYVIATGVDPTGLGRWSWIQVGAGEHRTRIISAYQPCRGTGLVRLGREGQVLHGGTVAAQHGRYFHKKGIFTNPRKAFAQQLVTQLRAWRSSGKGIILFANMNKNVYTGKLARILRSEGLLMEEQTLKSTGQEAPFSHQTGQVAIVGTFATPEIICTNSYLSPHGAGNGDHRFQVHDFDAHSVLGTEYPKTTRPSGRALRCKVARTIKKYNTVLKQLLIRHRSFEKLEYLQQNHTHLSAAEFQLLFNSWDREVTEFMLGSEKRCNKYRDGSIEFSPVISLLIRRIQLYGWIRRYHEGKVVHAGNLFRACRRLNVPDPNTITPEEVTQNEEESVRRLATLKASAPKLRDEHLRHRLEEAWKWGDEKAKQAIIGILWTESLRRRWRGLSRTIRPDQGGAGDRTYATWAGVESQAATHISQRYRTAQGAPIIQDPRLHRDFGYLADTDAASWFAKRGSQASEGVVTSGLFCDIVRALHRTAAIESVDFANCYDAVAHPIASIALQSFKVRKVMVAMMLPVLQTMKWYLKLAFGQSSAYFGGNANDPLMGCGQGNGAAPPGFLAVCTLLINVYRKQGHRAHLCHRAAPPALHVKSSSVNTILLDSIPPNPITQNASMGHRQ</sequence>
<evidence type="ECO:0008006" key="3">
    <source>
        <dbReference type="Google" id="ProtNLM"/>
    </source>
</evidence>
<protein>
    <recommendedName>
        <fullName evidence="3">Reverse transcriptase domain-containing protein</fullName>
    </recommendedName>
</protein>